<feature type="transmembrane region" description="Helical" evidence="4">
    <location>
        <begin position="368"/>
        <end position="391"/>
    </location>
</feature>
<feature type="transmembrane region" description="Helical" evidence="4">
    <location>
        <begin position="333"/>
        <end position="356"/>
    </location>
</feature>
<dbReference type="EMBL" id="JAESDN010000021">
    <property type="protein sequence ID" value="KAG7040607.1"/>
    <property type="molecule type" value="Genomic_DNA"/>
</dbReference>
<dbReference type="InterPro" id="IPR020846">
    <property type="entry name" value="MFS_dom"/>
</dbReference>
<evidence type="ECO:0000256" key="3">
    <source>
        <dbReference type="SAM" id="MobiDB-lite"/>
    </source>
</evidence>
<feature type="compositionally biased region" description="Basic and acidic residues" evidence="3">
    <location>
        <begin position="1"/>
        <end position="13"/>
    </location>
</feature>
<dbReference type="InterPro" id="IPR050327">
    <property type="entry name" value="Proton-linked_MCT"/>
</dbReference>
<dbReference type="GO" id="GO:0022857">
    <property type="term" value="F:transmembrane transporter activity"/>
    <property type="evidence" value="ECO:0007669"/>
    <property type="project" value="InterPro"/>
</dbReference>
<feature type="region of interest" description="Disordered" evidence="3">
    <location>
        <begin position="1"/>
        <end position="31"/>
    </location>
</feature>
<sequence>MTTSNEHEPRRETTSPPFPFRGSSQASSPRKIAPDGGYGWIVTTSIAIIYGHSWGISAAYSVFLAHYIRSDTFPGTSALVYAAIGSLSIGVTLVISPLATIMARESGTRPTMLLGAVLQSASLVCASFSTRIWHLFLSQGLLFGIGMGLLFLPSYGIVAQWFTARRALANGVAIAGAGLGGLTYSLAVGAMMDSMGLLWAYRVLAIVSGIANVVSILLIRTRYGETRAKRLALDVSLFKRVDYLLILGFGAFSMLGYFILIFTLANYANVIGLDPSQASQVSAVFMLGQAVGRPAIGWLSDRFGRINVTFLMTLGTGILSLVFWANAKSFEALITYALVVGLPAGVFWVNAAPVIAEVLGTENLASGLSLLWLMMVVPSTVSAPVALVIYMKTGAYLGAQLFTGFTFVAAAVCVFVLRRYQIRVRRKASGSTPDSSEEDGTGIPSFRRSKGLMRLFTCCTVV</sequence>
<accession>A0A9P7QQA0</accession>
<name>A0A9P7QQA0_9PEZI</name>
<dbReference type="Proteomes" id="UP000699042">
    <property type="component" value="Unassembled WGS sequence"/>
</dbReference>
<organism evidence="6 7">
    <name type="scientific">Colletotrichum scovillei</name>
    <dbReference type="NCBI Taxonomy" id="1209932"/>
    <lineage>
        <taxon>Eukaryota</taxon>
        <taxon>Fungi</taxon>
        <taxon>Dikarya</taxon>
        <taxon>Ascomycota</taxon>
        <taxon>Pezizomycotina</taxon>
        <taxon>Sordariomycetes</taxon>
        <taxon>Hypocreomycetidae</taxon>
        <taxon>Glomerellales</taxon>
        <taxon>Glomerellaceae</taxon>
        <taxon>Colletotrichum</taxon>
        <taxon>Colletotrichum acutatum species complex</taxon>
    </lineage>
</organism>
<dbReference type="Pfam" id="PF07690">
    <property type="entry name" value="MFS_1"/>
    <property type="match status" value="2"/>
</dbReference>
<dbReference type="PANTHER" id="PTHR11360:SF315">
    <property type="entry name" value="TRANSPORTER MCH2-RELATED"/>
    <property type="match status" value="1"/>
</dbReference>
<feature type="transmembrane region" description="Helical" evidence="4">
    <location>
        <begin position="111"/>
        <end position="129"/>
    </location>
</feature>
<dbReference type="AlphaFoldDB" id="A0A9P7QQA0"/>
<evidence type="ECO:0000256" key="1">
    <source>
        <dbReference type="ARBA" id="ARBA00004141"/>
    </source>
</evidence>
<comment type="caution">
    <text evidence="6">The sequence shown here is derived from an EMBL/GenBank/DDBJ whole genome shotgun (WGS) entry which is preliminary data.</text>
</comment>
<dbReference type="InterPro" id="IPR011701">
    <property type="entry name" value="MFS"/>
</dbReference>
<dbReference type="InterPro" id="IPR036259">
    <property type="entry name" value="MFS_trans_sf"/>
</dbReference>
<gene>
    <name evidence="6" type="ORF">JMJ77_013604</name>
</gene>
<feature type="transmembrane region" description="Helical" evidence="4">
    <location>
        <begin position="277"/>
        <end position="296"/>
    </location>
</feature>
<evidence type="ECO:0000313" key="7">
    <source>
        <dbReference type="Proteomes" id="UP000699042"/>
    </source>
</evidence>
<dbReference type="CDD" id="cd17352">
    <property type="entry name" value="MFS_MCT_SLC16"/>
    <property type="match status" value="1"/>
</dbReference>
<feature type="transmembrane region" description="Helical" evidence="4">
    <location>
        <begin position="167"/>
        <end position="187"/>
    </location>
</feature>
<evidence type="ECO:0000313" key="6">
    <source>
        <dbReference type="EMBL" id="KAG7040607.1"/>
    </source>
</evidence>
<evidence type="ECO:0000259" key="5">
    <source>
        <dbReference type="PROSITE" id="PS50850"/>
    </source>
</evidence>
<feature type="transmembrane region" description="Helical" evidence="4">
    <location>
        <begin position="397"/>
        <end position="417"/>
    </location>
</feature>
<dbReference type="GO" id="GO:0016020">
    <property type="term" value="C:membrane"/>
    <property type="evidence" value="ECO:0007669"/>
    <property type="project" value="UniProtKB-SubCell"/>
</dbReference>
<keyword evidence="4" id="KW-1133">Transmembrane helix</keyword>
<keyword evidence="7" id="KW-1185">Reference proteome</keyword>
<reference evidence="6" key="1">
    <citation type="submission" date="2021-05" db="EMBL/GenBank/DDBJ databases">
        <title>Comparative genomics of three Colletotrichum scovillei strains and genetic complementation revealed genes involved fungal growth and virulence on chili pepper.</title>
        <authorList>
            <person name="Hsieh D.-K."/>
            <person name="Chuang S.-C."/>
            <person name="Chen C.-Y."/>
            <person name="Chao Y.-T."/>
            <person name="Lu M.-Y.J."/>
            <person name="Lee M.-H."/>
            <person name="Shih M.-C."/>
        </authorList>
    </citation>
    <scope>NUCLEOTIDE SEQUENCE</scope>
    <source>
        <strain evidence="6">Coll-153</strain>
    </source>
</reference>
<dbReference type="PANTHER" id="PTHR11360">
    <property type="entry name" value="MONOCARBOXYLATE TRANSPORTER"/>
    <property type="match status" value="1"/>
</dbReference>
<comment type="similarity">
    <text evidence="2">Belongs to the major facilitator superfamily. Monocarboxylate porter (TC 2.A.1.13) family.</text>
</comment>
<dbReference type="PROSITE" id="PS50850">
    <property type="entry name" value="MFS"/>
    <property type="match status" value="1"/>
</dbReference>
<evidence type="ECO:0000256" key="4">
    <source>
        <dbReference type="SAM" id="Phobius"/>
    </source>
</evidence>
<feature type="domain" description="Major facilitator superfamily (MFS) profile" evidence="5">
    <location>
        <begin position="242"/>
        <end position="462"/>
    </location>
</feature>
<dbReference type="OrthoDB" id="6499973at2759"/>
<proteinExistence type="inferred from homology"/>
<comment type="subcellular location">
    <subcellularLocation>
        <location evidence="1">Membrane</location>
        <topology evidence="1">Multi-pass membrane protein</topology>
    </subcellularLocation>
</comment>
<evidence type="ECO:0000256" key="2">
    <source>
        <dbReference type="ARBA" id="ARBA00006727"/>
    </source>
</evidence>
<feature type="transmembrane region" description="Helical" evidence="4">
    <location>
        <begin position="78"/>
        <end position="99"/>
    </location>
</feature>
<keyword evidence="4" id="KW-0472">Membrane</keyword>
<feature type="transmembrane region" description="Helical" evidence="4">
    <location>
        <begin position="135"/>
        <end position="155"/>
    </location>
</feature>
<feature type="transmembrane region" description="Helical" evidence="4">
    <location>
        <begin position="308"/>
        <end position="327"/>
    </location>
</feature>
<protein>
    <recommendedName>
        <fullName evidence="5">Major facilitator superfamily (MFS) profile domain-containing protein</fullName>
    </recommendedName>
</protein>
<feature type="transmembrane region" description="Helical" evidence="4">
    <location>
        <begin position="38"/>
        <end position="66"/>
    </location>
</feature>
<keyword evidence="4" id="KW-0812">Transmembrane</keyword>
<feature type="transmembrane region" description="Helical" evidence="4">
    <location>
        <begin position="199"/>
        <end position="220"/>
    </location>
</feature>
<dbReference type="Gene3D" id="1.20.1250.20">
    <property type="entry name" value="MFS general substrate transporter like domains"/>
    <property type="match status" value="2"/>
</dbReference>
<feature type="transmembrane region" description="Helical" evidence="4">
    <location>
        <begin position="241"/>
        <end position="265"/>
    </location>
</feature>
<dbReference type="SUPFAM" id="SSF103473">
    <property type="entry name" value="MFS general substrate transporter"/>
    <property type="match status" value="1"/>
</dbReference>